<name>O26409_METTH</name>
<gene>
    <name evidence="2" type="ordered locus">MTH_309</name>
</gene>
<feature type="region of interest" description="Disordered" evidence="1">
    <location>
        <begin position="565"/>
        <end position="622"/>
    </location>
</feature>
<dbReference type="HOGENOM" id="CLU_396713_0_0_2"/>
<dbReference type="PATRIC" id="fig|187420.15.peg.280"/>
<protein>
    <submittedName>
        <fullName evidence="2">Uncharacterized protein</fullName>
    </submittedName>
</protein>
<dbReference type="Proteomes" id="UP000005223">
    <property type="component" value="Chromosome"/>
</dbReference>
<dbReference type="AlphaFoldDB" id="O26409"/>
<accession>O26409</accession>
<proteinExistence type="predicted"/>
<keyword evidence="3" id="KW-1185">Reference proteome</keyword>
<evidence type="ECO:0000313" key="3">
    <source>
        <dbReference type="Proteomes" id="UP000005223"/>
    </source>
</evidence>
<feature type="region of interest" description="Disordered" evidence="1">
    <location>
        <begin position="130"/>
        <end position="177"/>
    </location>
</feature>
<evidence type="ECO:0000313" key="2">
    <source>
        <dbReference type="EMBL" id="AAB84815.1"/>
    </source>
</evidence>
<feature type="compositionally biased region" description="Low complexity" evidence="1">
    <location>
        <begin position="131"/>
        <end position="140"/>
    </location>
</feature>
<dbReference type="KEGG" id="mth:MTH_309"/>
<dbReference type="PIR" id="E69139">
    <property type="entry name" value="E69139"/>
</dbReference>
<reference evidence="2 3" key="1">
    <citation type="journal article" date="1997" name="J. Bacteriol.">
        <title>Complete genome sequence of Methanobacterium thermoautotrophicum deltaH: functional analysis and comparative genomics.</title>
        <authorList>
            <person name="Smith D.R."/>
            <person name="Doucette-Stamm L.A."/>
            <person name="Deloughery C."/>
            <person name="Lee H.-M."/>
            <person name="Dubois J."/>
            <person name="Aldredge T."/>
            <person name="Bashirzadeh R."/>
            <person name="Blakely D."/>
            <person name="Cook R."/>
            <person name="Gilbert K."/>
            <person name="Harrison D."/>
            <person name="Hoang L."/>
            <person name="Keagle P."/>
            <person name="Lumm W."/>
            <person name="Pothier B."/>
            <person name="Qiu D."/>
            <person name="Spadafora R."/>
            <person name="Vicare R."/>
            <person name="Wang Y."/>
            <person name="Wierzbowski J."/>
            <person name="Gibson R."/>
            <person name="Jiwani N."/>
            <person name="Caruso A."/>
            <person name="Bush D."/>
            <person name="Safer H."/>
            <person name="Patwell D."/>
            <person name="Prabhakar S."/>
            <person name="McDougall S."/>
            <person name="Shimer G."/>
            <person name="Goyal A."/>
            <person name="Pietrovski S."/>
            <person name="Church G.M."/>
            <person name="Daniels C.J."/>
            <person name="Mao J.-i."/>
            <person name="Rice P."/>
            <person name="Nolling J."/>
            <person name="Reeve J.N."/>
        </authorList>
    </citation>
    <scope>NUCLEOTIDE SEQUENCE [LARGE SCALE GENOMIC DNA]</scope>
    <source>
        <strain evidence="3">ATCC 29096 / DSM 1053 / JCM 10044 / NBRC 100330 / Delta H</strain>
    </source>
</reference>
<feature type="compositionally biased region" description="Basic and acidic residues" evidence="1">
    <location>
        <begin position="565"/>
        <end position="579"/>
    </location>
</feature>
<evidence type="ECO:0000256" key="1">
    <source>
        <dbReference type="SAM" id="MobiDB-lite"/>
    </source>
</evidence>
<feature type="compositionally biased region" description="Low complexity" evidence="1">
    <location>
        <begin position="599"/>
        <end position="617"/>
    </location>
</feature>
<feature type="region of interest" description="Disordered" evidence="1">
    <location>
        <begin position="193"/>
        <end position="217"/>
    </location>
</feature>
<feature type="compositionally biased region" description="Basic and acidic residues" evidence="1">
    <location>
        <begin position="193"/>
        <end position="205"/>
    </location>
</feature>
<dbReference type="EMBL" id="AE000666">
    <property type="protein sequence ID" value="AAB84815.1"/>
    <property type="molecule type" value="Genomic_DNA"/>
</dbReference>
<dbReference type="EnsemblBacteria" id="AAB84815">
    <property type="protein sequence ID" value="AAB84815"/>
    <property type="gene ID" value="MTH_309"/>
</dbReference>
<dbReference type="STRING" id="187420.MTH_309"/>
<dbReference type="InParanoid" id="O26409"/>
<sequence length="735" mass="83491">MRGVCRMNNCVLCRRESRELICPSCGNESSDSSCKNCSVDDICVCSECYDRYLILRAIESLEGMGPFSLKEFNERGLETGLFWKLLRWGFIKRHGSKGLSGRKYVLTGKCEEFMELNMGFNSAVKSLLRKSGTPGEPLSGSEEEGSTRESLNSTEETGPRPYSTEEDGENLNEKSGAPETDYYAYIGLGSHKSEKTRDEPVKLEDDPNAPLKPGSDSELCRGCMAELETETERCQGICRECSRTLYALESLEEILQIFKPGDEFNVNEYTSGMDDPDRTKFIAMTWILDEFGLLDYDHESGMCRLGPDDKLQRFIIENVELKRCRPETEEPVAPGVEEAPEGGELECSICGETLPVTEFQLKDGEDPRCRECSRKCCAADALVRIRRLVEPGVEFTVDDIIDDENERMGVMADIWILQDFDLIENDPALETYRLKPDEELRAFHDAYGEGELPSESKMMRTCPLCGRTLKRSEFHSNSDGKREECRECYAKIVAWEIFTEIGKVAGKGPFREEDLLESFDDPQLLRANIWTLQDHDLLEETPDGFILKRNPGIEELYLRHIETEGETLKPGTEPEKEITETEQTITETLETEPEKETPAEQPTTETLETEQPITETPAEQPTRETIETELLIEPEKEALKEEPEDNGVQRKEILYINPDGENLNLMMNCIVSGNVVIETMNELRDLIPSMKKCMILRDDECFELLIEISVEKQSLGNVLGVLEDMKWENRVPENS</sequence>
<dbReference type="PaxDb" id="187420-MTH_309"/>
<organism evidence="2 3">
    <name type="scientific">Methanothermobacter thermautotrophicus (strain ATCC 29096 / DSM 1053 / JCM 10044 / NBRC 100330 / Delta H)</name>
    <name type="common">Methanobacterium thermoautotrophicum</name>
    <dbReference type="NCBI Taxonomy" id="187420"/>
    <lineage>
        <taxon>Archaea</taxon>
        <taxon>Methanobacteriati</taxon>
        <taxon>Methanobacteriota</taxon>
        <taxon>Methanomada group</taxon>
        <taxon>Methanobacteria</taxon>
        <taxon>Methanobacteriales</taxon>
        <taxon>Methanobacteriaceae</taxon>
        <taxon>Methanothermobacter</taxon>
    </lineage>
</organism>